<reference evidence="6" key="1">
    <citation type="submission" date="2022-11" db="EMBL/GenBank/DDBJ databases">
        <title>Centuries of genome instability and evolution in soft-shell clam transmissible cancer (bioRxiv).</title>
        <authorList>
            <person name="Hart S.F.M."/>
            <person name="Yonemitsu M.A."/>
            <person name="Giersch R.M."/>
            <person name="Beal B.F."/>
            <person name="Arriagada G."/>
            <person name="Davis B.W."/>
            <person name="Ostrander E.A."/>
            <person name="Goff S.P."/>
            <person name="Metzger M.J."/>
        </authorList>
    </citation>
    <scope>NUCLEOTIDE SEQUENCE</scope>
    <source>
        <strain evidence="6">MELC-2E11</strain>
        <tissue evidence="6">Siphon/mantle</tissue>
    </source>
</reference>
<dbReference type="SUPFAM" id="SSF57850">
    <property type="entry name" value="RING/U-box"/>
    <property type="match status" value="1"/>
</dbReference>
<gene>
    <name evidence="6" type="ORF">MAR_002386</name>
</gene>
<evidence type="ECO:0000256" key="1">
    <source>
        <dbReference type="ARBA" id="ARBA00022723"/>
    </source>
</evidence>
<evidence type="ECO:0000256" key="4">
    <source>
        <dbReference type="ARBA" id="ARBA00022833"/>
    </source>
</evidence>
<keyword evidence="2" id="KW-0863">Zinc-finger</keyword>
<sequence>MNTDMSEFSTILQNCQKKTISNVSNVPSVRSCPNCKEAIEHVDACHNMGCVNCNRHFCFICLEKADDRGNLKCRQPHTVAPIQTPT</sequence>
<accession>A0ABY7FEE4</accession>
<evidence type="ECO:0000259" key="5">
    <source>
        <dbReference type="Pfam" id="PF01485"/>
    </source>
</evidence>
<keyword evidence="3" id="KW-0833">Ubl conjugation pathway</keyword>
<dbReference type="Pfam" id="PF01485">
    <property type="entry name" value="IBR"/>
    <property type="match status" value="1"/>
</dbReference>
<dbReference type="Proteomes" id="UP001164746">
    <property type="component" value="Chromosome 11"/>
</dbReference>
<dbReference type="InterPro" id="IPR002867">
    <property type="entry name" value="IBR_dom"/>
</dbReference>
<name>A0ABY7FEE4_MYAAR</name>
<evidence type="ECO:0000313" key="6">
    <source>
        <dbReference type="EMBL" id="WAR20548.1"/>
    </source>
</evidence>
<dbReference type="Gene3D" id="1.20.120.1750">
    <property type="match status" value="1"/>
</dbReference>
<evidence type="ECO:0000313" key="7">
    <source>
        <dbReference type="Proteomes" id="UP001164746"/>
    </source>
</evidence>
<organism evidence="6 7">
    <name type="scientific">Mya arenaria</name>
    <name type="common">Soft-shell clam</name>
    <dbReference type="NCBI Taxonomy" id="6604"/>
    <lineage>
        <taxon>Eukaryota</taxon>
        <taxon>Metazoa</taxon>
        <taxon>Spiralia</taxon>
        <taxon>Lophotrochozoa</taxon>
        <taxon>Mollusca</taxon>
        <taxon>Bivalvia</taxon>
        <taxon>Autobranchia</taxon>
        <taxon>Heteroconchia</taxon>
        <taxon>Euheterodonta</taxon>
        <taxon>Imparidentia</taxon>
        <taxon>Neoheterodontei</taxon>
        <taxon>Myida</taxon>
        <taxon>Myoidea</taxon>
        <taxon>Myidae</taxon>
        <taxon>Mya</taxon>
    </lineage>
</organism>
<keyword evidence="7" id="KW-1185">Reference proteome</keyword>
<protein>
    <recommendedName>
        <fullName evidence="5">IBR domain-containing protein</fullName>
    </recommendedName>
</protein>
<evidence type="ECO:0000256" key="3">
    <source>
        <dbReference type="ARBA" id="ARBA00022786"/>
    </source>
</evidence>
<feature type="domain" description="IBR" evidence="5">
    <location>
        <begin position="16"/>
        <end position="66"/>
    </location>
</feature>
<dbReference type="EMBL" id="CP111022">
    <property type="protein sequence ID" value="WAR20548.1"/>
    <property type="molecule type" value="Genomic_DNA"/>
</dbReference>
<keyword evidence="1" id="KW-0479">Metal-binding</keyword>
<proteinExistence type="predicted"/>
<evidence type="ECO:0000256" key="2">
    <source>
        <dbReference type="ARBA" id="ARBA00022771"/>
    </source>
</evidence>
<keyword evidence="4" id="KW-0862">Zinc</keyword>